<dbReference type="Proteomes" id="UP000480556">
    <property type="component" value="Unassembled WGS sequence"/>
</dbReference>
<dbReference type="EMBL" id="WITK01000033">
    <property type="protein sequence ID" value="MQW93363.1"/>
    <property type="molecule type" value="Genomic_DNA"/>
</dbReference>
<accession>A0AA90WGW7</accession>
<proteinExistence type="predicted"/>
<comment type="caution">
    <text evidence="1">The sequence shown here is derived from an EMBL/GenBank/DDBJ whole genome shotgun (WGS) entry which is preliminary data.</text>
</comment>
<evidence type="ECO:0000313" key="1">
    <source>
        <dbReference type="EMBL" id="MQW93363.1"/>
    </source>
</evidence>
<gene>
    <name evidence="1" type="ORF">GHJ48_13360</name>
</gene>
<evidence type="ECO:0000313" key="2">
    <source>
        <dbReference type="Proteomes" id="UP000480556"/>
    </source>
</evidence>
<dbReference type="RefSeq" id="WP_153389498.1">
    <property type="nucleotide sequence ID" value="NZ_WITK01000033.1"/>
</dbReference>
<protein>
    <submittedName>
        <fullName evidence="1">Uncharacterized protein</fullName>
    </submittedName>
</protein>
<reference evidence="1 2" key="1">
    <citation type="submission" date="2019-10" db="EMBL/GenBank/DDBJ databases">
        <authorList>
            <person name="Dong K."/>
        </authorList>
    </citation>
    <scope>NUCLEOTIDE SEQUENCE [LARGE SCALE GENOMIC DNA]</scope>
    <source>
        <strain evidence="2">dk771</strain>
    </source>
</reference>
<dbReference type="AlphaFoldDB" id="A0AA90WGW7"/>
<sequence length="78" mass="9162">MELIYKPKSGNFVGLPHKPYKNKEGLFVVSKDRFQKNYIYVNTIEEVYAYLEKGLKVRMQYQNNSPSLINLMSLEIIS</sequence>
<organism evidence="1 2">
    <name type="scientific">Acinetobacter wanghuae</name>
    <dbReference type="NCBI Taxonomy" id="2662362"/>
    <lineage>
        <taxon>Bacteria</taxon>
        <taxon>Pseudomonadati</taxon>
        <taxon>Pseudomonadota</taxon>
        <taxon>Gammaproteobacteria</taxon>
        <taxon>Moraxellales</taxon>
        <taxon>Moraxellaceae</taxon>
        <taxon>Acinetobacter</taxon>
    </lineage>
</organism>
<name>A0AA90WGW7_9GAMM</name>